<feature type="non-terminal residue" evidence="1">
    <location>
        <position position="1"/>
    </location>
</feature>
<name>A0ACA9QCM3_9GLOM</name>
<gene>
    <name evidence="1" type="ORF">DHETER_LOCUS14130</name>
</gene>
<protein>
    <submittedName>
        <fullName evidence="1">7229_t:CDS:1</fullName>
    </submittedName>
</protein>
<sequence>YEKLYYLIPEIKKEHESELKIYLSSILKDLIAKKTQTMNIIDQSIKNQKGAAGQSKWCKKCNTTNIDNKKCTCPK</sequence>
<keyword evidence="2" id="KW-1185">Reference proteome</keyword>
<proteinExistence type="predicted"/>
<reference evidence="1" key="1">
    <citation type="submission" date="2021-06" db="EMBL/GenBank/DDBJ databases">
        <authorList>
            <person name="Kallberg Y."/>
            <person name="Tangrot J."/>
            <person name="Rosling A."/>
        </authorList>
    </citation>
    <scope>NUCLEOTIDE SEQUENCE</scope>
    <source>
        <strain evidence="1">IL203A</strain>
    </source>
</reference>
<dbReference type="EMBL" id="CAJVPU010041873">
    <property type="protein sequence ID" value="CAG8742444.1"/>
    <property type="molecule type" value="Genomic_DNA"/>
</dbReference>
<evidence type="ECO:0000313" key="1">
    <source>
        <dbReference type="EMBL" id="CAG8742444.1"/>
    </source>
</evidence>
<organism evidence="1 2">
    <name type="scientific">Dentiscutata heterogama</name>
    <dbReference type="NCBI Taxonomy" id="1316150"/>
    <lineage>
        <taxon>Eukaryota</taxon>
        <taxon>Fungi</taxon>
        <taxon>Fungi incertae sedis</taxon>
        <taxon>Mucoromycota</taxon>
        <taxon>Glomeromycotina</taxon>
        <taxon>Glomeromycetes</taxon>
        <taxon>Diversisporales</taxon>
        <taxon>Gigasporaceae</taxon>
        <taxon>Dentiscutata</taxon>
    </lineage>
</organism>
<accession>A0ACA9QCM3</accession>
<comment type="caution">
    <text evidence="1">The sequence shown here is derived from an EMBL/GenBank/DDBJ whole genome shotgun (WGS) entry which is preliminary data.</text>
</comment>
<dbReference type="Proteomes" id="UP000789702">
    <property type="component" value="Unassembled WGS sequence"/>
</dbReference>
<feature type="non-terminal residue" evidence="1">
    <location>
        <position position="75"/>
    </location>
</feature>
<evidence type="ECO:0000313" key="2">
    <source>
        <dbReference type="Proteomes" id="UP000789702"/>
    </source>
</evidence>